<dbReference type="InterPro" id="IPR009620">
    <property type="entry name" value="UPF0236"/>
</dbReference>
<evidence type="ECO:0000313" key="2">
    <source>
        <dbReference type="EMBL" id="AUG56683.1"/>
    </source>
</evidence>
<proteinExistence type="inferred from homology"/>
<dbReference type="AlphaFoldDB" id="A0A2K9EFL5"/>
<sequence length="73" mass="8629">MCMRELTLKKVNKKRKVLKNVRYFGGVYNNSEDLWLEVSECIYKQYDVDFLETVYISGNGASWIRQGVSWLSK</sequence>
<protein>
    <submittedName>
        <fullName evidence="2">Uncharacterized protein</fullName>
    </submittedName>
</protein>
<comment type="similarity">
    <text evidence="1">Belongs to the UPF0236 family.</text>
</comment>
<dbReference type="Proteomes" id="UP000233534">
    <property type="component" value="Chromosome"/>
</dbReference>
<evidence type="ECO:0000313" key="4">
    <source>
        <dbReference type="Proteomes" id="UP000233534"/>
    </source>
</evidence>
<accession>A0A2K9EFL5</accession>
<dbReference type="Pfam" id="PF06782">
    <property type="entry name" value="UPF0236"/>
    <property type="match status" value="1"/>
</dbReference>
<evidence type="ECO:0000256" key="1">
    <source>
        <dbReference type="ARBA" id="ARBA00006539"/>
    </source>
</evidence>
<dbReference type="EMBL" id="CP025197">
    <property type="protein sequence ID" value="AUG56683.1"/>
    <property type="molecule type" value="Genomic_DNA"/>
</dbReference>
<dbReference type="KEGG" id="hsc:HVS_03690"/>
<reference evidence="3 5" key="2">
    <citation type="journal article" date="2018" name="Syst. Appl. Microbiol.">
        <title>Characterization and high-quality draft genome sequence of Herbivorax saccincola A7, an anaerobic, alkaliphilic, thermophilic, cellulolytic, and xylanolytic bacterium.</title>
        <authorList>
            <person name="Aikawa S."/>
            <person name="Baramee S."/>
            <person name="Sermsathanaswadi J."/>
            <person name="Thianheng P."/>
            <person name="Tachaapaikoon C."/>
            <person name="Shikata A."/>
            <person name="Waeonukul R."/>
            <person name="Pason P."/>
            <person name="Ratanakhanokchai K."/>
            <person name="Kosugi A."/>
        </authorList>
    </citation>
    <scope>NUCLEOTIDE SEQUENCE [LARGE SCALE GENOMIC DNA]</scope>
    <source>
        <strain evidence="3 5">A7</strain>
    </source>
</reference>
<dbReference type="Proteomes" id="UP000239720">
    <property type="component" value="Unassembled WGS sequence"/>
</dbReference>
<keyword evidence="4" id="KW-1185">Reference proteome</keyword>
<name>A0A2K9EFL5_9FIRM</name>
<dbReference type="EMBL" id="NEMB01000003">
    <property type="protein sequence ID" value="PQQ66741.1"/>
    <property type="molecule type" value="Genomic_DNA"/>
</dbReference>
<gene>
    <name evidence="3" type="ORF">B9R14_08260</name>
    <name evidence="2" type="ORF">HVS_03690</name>
</gene>
<organism evidence="2 4">
    <name type="scientific">Acetivibrio saccincola</name>
    <dbReference type="NCBI Taxonomy" id="1677857"/>
    <lineage>
        <taxon>Bacteria</taxon>
        <taxon>Bacillati</taxon>
        <taxon>Bacillota</taxon>
        <taxon>Clostridia</taxon>
        <taxon>Eubacteriales</taxon>
        <taxon>Oscillospiraceae</taxon>
        <taxon>Acetivibrio</taxon>
    </lineage>
</organism>
<evidence type="ECO:0000313" key="5">
    <source>
        <dbReference type="Proteomes" id="UP000239720"/>
    </source>
</evidence>
<reference evidence="2 4" key="1">
    <citation type="submission" date="2017-12" db="EMBL/GenBank/DDBJ databases">
        <title>Complete genome sequence of Herbivorax saccincola GGR1, a novel Cellulosome-producing hydrolytic bacterium in a thermophilic biogas plant, established by Illumina and Nanopore MinION sequencing.</title>
        <authorList>
            <person name="Pechtl A."/>
            <person name="Ruckert C."/>
            <person name="Koeck D.E."/>
            <person name="Maus I."/>
            <person name="Winkler A."/>
            <person name="Kalinowski J."/>
            <person name="Puhler A."/>
            <person name="Schwarz W.W."/>
            <person name="Zverlov V.V."/>
            <person name="Schluter A."/>
            <person name="Liebl W."/>
        </authorList>
    </citation>
    <scope>NUCLEOTIDE SEQUENCE [LARGE SCALE GENOMIC DNA]</scope>
    <source>
        <strain evidence="2">GGR1</strain>
        <strain evidence="4">SR1</strain>
    </source>
</reference>
<evidence type="ECO:0000313" key="3">
    <source>
        <dbReference type="EMBL" id="PQQ66741.1"/>
    </source>
</evidence>